<dbReference type="RefSeq" id="WP_161110614.1">
    <property type="nucleotide sequence ID" value="NZ_JBHYPC010000006.1"/>
</dbReference>
<protein>
    <submittedName>
        <fullName evidence="2">DUF4190 domain-containing protein</fullName>
    </submittedName>
</protein>
<keyword evidence="1" id="KW-1133">Transmembrane helix</keyword>
<evidence type="ECO:0000313" key="2">
    <source>
        <dbReference type="EMBL" id="MYR32171.1"/>
    </source>
</evidence>
<accession>A0A7K2IQD3</accession>
<feature type="transmembrane region" description="Helical" evidence="1">
    <location>
        <begin position="20"/>
        <end position="47"/>
    </location>
</feature>
<evidence type="ECO:0000256" key="1">
    <source>
        <dbReference type="SAM" id="Phobius"/>
    </source>
</evidence>
<sequence>MTDHSPEPRTDGQPPKVERGGFWGLFLGLAGFLFPPYSGVLSAFGLVQGLRARRAARAHGSEAPGALASMAVGMVGVVLSASMIAVLFVYNGPATEYRDCSARAQTVSSQKECDQAWESETGLPTAIAGG</sequence>
<reference evidence="2 3" key="1">
    <citation type="journal article" date="2019" name="Nat. Commun.">
        <title>The antimicrobial potential of Streptomyces from insect microbiomes.</title>
        <authorList>
            <person name="Chevrette M.G."/>
            <person name="Carlson C.M."/>
            <person name="Ortega H.E."/>
            <person name="Thomas C."/>
            <person name="Ananiev G.E."/>
            <person name="Barns K.J."/>
            <person name="Book A.J."/>
            <person name="Cagnazzo J."/>
            <person name="Carlos C."/>
            <person name="Flanigan W."/>
            <person name="Grubbs K.J."/>
            <person name="Horn H.A."/>
            <person name="Hoffmann F.M."/>
            <person name="Klassen J.L."/>
            <person name="Knack J.J."/>
            <person name="Lewin G.R."/>
            <person name="McDonald B.R."/>
            <person name="Muller L."/>
            <person name="Melo W.G.P."/>
            <person name="Pinto-Tomas A.A."/>
            <person name="Schmitz A."/>
            <person name="Wendt-Pienkowski E."/>
            <person name="Wildman S."/>
            <person name="Zhao M."/>
            <person name="Zhang F."/>
            <person name="Bugni T.S."/>
            <person name="Andes D.R."/>
            <person name="Pupo M.T."/>
            <person name="Currie C.R."/>
        </authorList>
    </citation>
    <scope>NUCLEOTIDE SEQUENCE [LARGE SCALE GENOMIC DNA]</scope>
    <source>
        <strain evidence="2 3">SID5840</strain>
    </source>
</reference>
<keyword evidence="1" id="KW-0472">Membrane</keyword>
<organism evidence="2 3">
    <name type="scientific">Nocardiopsis alba</name>
    <dbReference type="NCBI Taxonomy" id="53437"/>
    <lineage>
        <taxon>Bacteria</taxon>
        <taxon>Bacillati</taxon>
        <taxon>Actinomycetota</taxon>
        <taxon>Actinomycetes</taxon>
        <taxon>Streptosporangiales</taxon>
        <taxon>Nocardiopsidaceae</taxon>
        <taxon>Nocardiopsis</taxon>
    </lineage>
</organism>
<dbReference type="AlphaFoldDB" id="A0A7K2IQD3"/>
<dbReference type="Proteomes" id="UP000467124">
    <property type="component" value="Unassembled WGS sequence"/>
</dbReference>
<comment type="caution">
    <text evidence="2">The sequence shown here is derived from an EMBL/GenBank/DDBJ whole genome shotgun (WGS) entry which is preliminary data.</text>
</comment>
<feature type="transmembrane region" description="Helical" evidence="1">
    <location>
        <begin position="67"/>
        <end position="90"/>
    </location>
</feature>
<dbReference type="EMBL" id="WWHY01000001">
    <property type="protein sequence ID" value="MYR32171.1"/>
    <property type="molecule type" value="Genomic_DNA"/>
</dbReference>
<keyword evidence="1" id="KW-0812">Transmembrane</keyword>
<gene>
    <name evidence="2" type="ORF">GTW20_07785</name>
</gene>
<evidence type="ECO:0000313" key="3">
    <source>
        <dbReference type="Proteomes" id="UP000467124"/>
    </source>
</evidence>
<proteinExistence type="predicted"/>
<name>A0A7K2IQD3_9ACTN</name>